<name>A0ABW9IZJ4_STRGJ</name>
<comment type="caution">
    <text evidence="1">The sequence shown here is derived from an EMBL/GenBank/DDBJ whole genome shotgun (WGS) entry which is preliminary data.</text>
</comment>
<dbReference type="RefSeq" id="WP_409098076.1">
    <property type="nucleotide sequence ID" value="NZ_JBJVNE010000456.1"/>
</dbReference>
<keyword evidence="2" id="KW-1185">Reference proteome</keyword>
<dbReference type="EMBL" id="JBJVNE010000456">
    <property type="protein sequence ID" value="MFM9653836.1"/>
    <property type="molecule type" value="Genomic_DNA"/>
</dbReference>
<reference evidence="1 2" key="1">
    <citation type="submission" date="2024-12" db="EMBL/GenBank/DDBJ databases">
        <title>Forecasting of Potato common scab and diversities of Pathogenic streptomyces spp. in china.</title>
        <authorList>
            <person name="Handique U."/>
            <person name="Wu J."/>
        </authorList>
    </citation>
    <scope>NUCLEOTIDE SEQUENCE [LARGE SCALE GENOMIC DNA]</scope>
    <source>
        <strain evidence="1 2">ZRIMU1585</strain>
    </source>
</reference>
<organism evidence="1 2">
    <name type="scientific">Streptomyces galilaeus</name>
    <dbReference type="NCBI Taxonomy" id="33899"/>
    <lineage>
        <taxon>Bacteria</taxon>
        <taxon>Bacillati</taxon>
        <taxon>Actinomycetota</taxon>
        <taxon>Actinomycetes</taxon>
        <taxon>Kitasatosporales</taxon>
        <taxon>Streptomycetaceae</taxon>
        <taxon>Streptomyces</taxon>
    </lineage>
</organism>
<proteinExistence type="predicted"/>
<sequence length="61" mass="6503">PVAAIKGVGVYTEVDARTITVPVDPALDPRFTAKGAHLTVTYVDDDHDPGKTLAKQDFIVP</sequence>
<gene>
    <name evidence="1" type="ORF">ACKI1S_48585</name>
</gene>
<evidence type="ECO:0000313" key="2">
    <source>
        <dbReference type="Proteomes" id="UP001631993"/>
    </source>
</evidence>
<dbReference type="Proteomes" id="UP001631993">
    <property type="component" value="Unassembled WGS sequence"/>
</dbReference>
<feature type="non-terminal residue" evidence="1">
    <location>
        <position position="1"/>
    </location>
</feature>
<evidence type="ECO:0000313" key="1">
    <source>
        <dbReference type="EMBL" id="MFM9653836.1"/>
    </source>
</evidence>
<accession>A0ABW9IZJ4</accession>
<protein>
    <submittedName>
        <fullName evidence="1">Uncharacterized protein</fullName>
    </submittedName>
</protein>